<dbReference type="PROSITE" id="PS51462">
    <property type="entry name" value="NUDIX"/>
    <property type="match status" value="1"/>
</dbReference>
<dbReference type="OrthoDB" id="9804442at2"/>
<dbReference type="PANTHER" id="PTHR43736:SF1">
    <property type="entry name" value="DIHYDRONEOPTERIN TRIPHOSPHATE DIPHOSPHATASE"/>
    <property type="match status" value="1"/>
</dbReference>
<protein>
    <submittedName>
        <fullName evidence="4">ADP-ribose pyrophosphatase YjhB (NUDIX family)</fullName>
    </submittedName>
</protein>
<accession>A0A2T0S6Y8</accession>
<sequence length="141" mass="16013">MTSQIAYPVSIKGVVVREDKVLLLRNEREEWELPGGRIEPGESPEQCVVREIAEEARWRVIATAILDSWMYYIDAADKNVFIVTYGCYPVQADEPVLSHEHKEIGLFGESDVEGLVMPAGYKRSIKAWFAQLRADASKQAW</sequence>
<proteinExistence type="inferred from homology"/>
<name>A0A2T0S6Y8_9PSEU</name>
<dbReference type="EMBL" id="PVTF01000026">
    <property type="protein sequence ID" value="PRY29182.1"/>
    <property type="molecule type" value="Genomic_DNA"/>
</dbReference>
<dbReference type="InterPro" id="IPR000086">
    <property type="entry name" value="NUDIX_hydrolase_dom"/>
</dbReference>
<dbReference type="RefSeq" id="WP_106196953.1">
    <property type="nucleotide sequence ID" value="NZ_PVTF01000026.1"/>
</dbReference>
<keyword evidence="5" id="KW-1185">Reference proteome</keyword>
<dbReference type="Pfam" id="PF00293">
    <property type="entry name" value="NUDIX"/>
    <property type="match status" value="1"/>
</dbReference>
<organism evidence="4 5">
    <name type="scientific">Umezawaea tangerina</name>
    <dbReference type="NCBI Taxonomy" id="84725"/>
    <lineage>
        <taxon>Bacteria</taxon>
        <taxon>Bacillati</taxon>
        <taxon>Actinomycetota</taxon>
        <taxon>Actinomycetes</taxon>
        <taxon>Pseudonocardiales</taxon>
        <taxon>Pseudonocardiaceae</taxon>
        <taxon>Umezawaea</taxon>
    </lineage>
</organism>
<reference evidence="4 5" key="1">
    <citation type="submission" date="2018-03" db="EMBL/GenBank/DDBJ databases">
        <title>Genomic Encyclopedia of Archaeal and Bacterial Type Strains, Phase II (KMG-II): from individual species to whole genera.</title>
        <authorList>
            <person name="Goeker M."/>
        </authorList>
    </citation>
    <scope>NUCLEOTIDE SEQUENCE [LARGE SCALE GENOMIC DNA]</scope>
    <source>
        <strain evidence="4 5">DSM 44720</strain>
    </source>
</reference>
<comment type="similarity">
    <text evidence="1">Belongs to the Nudix hydrolase family.</text>
</comment>
<dbReference type="CDD" id="cd04699">
    <property type="entry name" value="NUDIX_MutT_Nudt1"/>
    <property type="match status" value="1"/>
</dbReference>
<dbReference type="InterPro" id="IPR020476">
    <property type="entry name" value="Nudix_hydrolase"/>
</dbReference>
<dbReference type="SUPFAM" id="SSF55811">
    <property type="entry name" value="Nudix"/>
    <property type="match status" value="1"/>
</dbReference>
<evidence type="ECO:0000256" key="1">
    <source>
        <dbReference type="ARBA" id="ARBA00005582"/>
    </source>
</evidence>
<evidence type="ECO:0000313" key="4">
    <source>
        <dbReference type="EMBL" id="PRY29182.1"/>
    </source>
</evidence>
<dbReference type="InterPro" id="IPR015797">
    <property type="entry name" value="NUDIX_hydrolase-like_dom_sf"/>
</dbReference>
<gene>
    <name evidence="4" type="ORF">CLV43_12659</name>
</gene>
<dbReference type="Gene3D" id="3.90.79.10">
    <property type="entry name" value="Nucleoside Triphosphate Pyrophosphohydrolase"/>
    <property type="match status" value="1"/>
</dbReference>
<dbReference type="AlphaFoldDB" id="A0A2T0S6Y8"/>
<feature type="domain" description="Nudix hydrolase" evidence="3">
    <location>
        <begin position="6"/>
        <end position="131"/>
    </location>
</feature>
<dbReference type="GO" id="GO:0016787">
    <property type="term" value="F:hydrolase activity"/>
    <property type="evidence" value="ECO:0007669"/>
    <property type="project" value="UniProtKB-KW"/>
</dbReference>
<evidence type="ECO:0000256" key="2">
    <source>
        <dbReference type="ARBA" id="ARBA00022801"/>
    </source>
</evidence>
<evidence type="ECO:0000313" key="5">
    <source>
        <dbReference type="Proteomes" id="UP000239494"/>
    </source>
</evidence>
<keyword evidence="2" id="KW-0378">Hydrolase</keyword>
<dbReference type="PANTHER" id="PTHR43736">
    <property type="entry name" value="ADP-RIBOSE PYROPHOSPHATASE"/>
    <property type="match status" value="1"/>
</dbReference>
<dbReference type="Proteomes" id="UP000239494">
    <property type="component" value="Unassembled WGS sequence"/>
</dbReference>
<comment type="caution">
    <text evidence="4">The sequence shown here is derived from an EMBL/GenBank/DDBJ whole genome shotgun (WGS) entry which is preliminary data.</text>
</comment>
<evidence type="ECO:0000259" key="3">
    <source>
        <dbReference type="PROSITE" id="PS51462"/>
    </source>
</evidence>
<dbReference type="PRINTS" id="PR00502">
    <property type="entry name" value="NUDIXFAMILY"/>
</dbReference>